<gene>
    <name evidence="2" type="ORF">NBR_LOCUS494</name>
</gene>
<feature type="chain" id="PRO_5043124636" evidence="1">
    <location>
        <begin position="18"/>
        <end position="110"/>
    </location>
</feature>
<evidence type="ECO:0000256" key="1">
    <source>
        <dbReference type="SAM" id="SignalP"/>
    </source>
</evidence>
<name>A0A0N4XDA8_NIPBR</name>
<dbReference type="EMBL" id="UYSL01000215">
    <property type="protein sequence ID" value="VDL63176.1"/>
    <property type="molecule type" value="Genomic_DNA"/>
</dbReference>
<organism evidence="4">
    <name type="scientific">Nippostrongylus brasiliensis</name>
    <name type="common">Rat hookworm</name>
    <dbReference type="NCBI Taxonomy" id="27835"/>
    <lineage>
        <taxon>Eukaryota</taxon>
        <taxon>Metazoa</taxon>
        <taxon>Ecdysozoa</taxon>
        <taxon>Nematoda</taxon>
        <taxon>Chromadorea</taxon>
        <taxon>Rhabditida</taxon>
        <taxon>Rhabditina</taxon>
        <taxon>Rhabditomorpha</taxon>
        <taxon>Strongyloidea</taxon>
        <taxon>Heligmosomidae</taxon>
        <taxon>Nippostrongylus</taxon>
    </lineage>
</organism>
<feature type="signal peptide" evidence="1">
    <location>
        <begin position="1"/>
        <end position="17"/>
    </location>
</feature>
<evidence type="ECO:0000313" key="2">
    <source>
        <dbReference type="EMBL" id="VDL63176.1"/>
    </source>
</evidence>
<evidence type="ECO:0000313" key="3">
    <source>
        <dbReference type="Proteomes" id="UP000271162"/>
    </source>
</evidence>
<protein>
    <submittedName>
        <fullName evidence="4">Secreted protein</fullName>
    </submittedName>
</protein>
<proteinExistence type="predicted"/>
<evidence type="ECO:0000313" key="4">
    <source>
        <dbReference type="WBParaSite" id="NBR_0000049301-mRNA-1"/>
    </source>
</evidence>
<accession>A0A0N4XDA8</accession>
<sequence length="110" mass="11356">MVSALLFVLLGAHLCSGLIVYPWGVGYGMRVLGYYADPTIAAAYSSANSGPFPILLGPKPSPTAKAVTHMLGSGASESVVECSPYLRGKLAAAKNRKAMKATSKNAVAAR</sequence>
<reference evidence="4" key="1">
    <citation type="submission" date="2017-02" db="UniProtKB">
        <authorList>
            <consortium name="WormBaseParasite"/>
        </authorList>
    </citation>
    <scope>IDENTIFICATION</scope>
</reference>
<dbReference type="Proteomes" id="UP000271162">
    <property type="component" value="Unassembled WGS sequence"/>
</dbReference>
<dbReference type="WBParaSite" id="NBR_0000049301-mRNA-1">
    <property type="protein sequence ID" value="NBR_0000049301-mRNA-1"/>
    <property type="gene ID" value="NBR_0000049301"/>
</dbReference>
<keyword evidence="1" id="KW-0732">Signal</keyword>
<dbReference type="AlphaFoldDB" id="A0A0N4XDA8"/>
<reference evidence="2 3" key="2">
    <citation type="submission" date="2018-11" db="EMBL/GenBank/DDBJ databases">
        <authorList>
            <consortium name="Pathogen Informatics"/>
        </authorList>
    </citation>
    <scope>NUCLEOTIDE SEQUENCE [LARGE SCALE GENOMIC DNA]</scope>
</reference>
<keyword evidence="3" id="KW-1185">Reference proteome</keyword>